<dbReference type="RefSeq" id="WP_117389773.1">
    <property type="nucleotide sequence ID" value="NZ_QWDC01000001.1"/>
</dbReference>
<evidence type="ECO:0000259" key="7">
    <source>
        <dbReference type="Pfam" id="PF02687"/>
    </source>
</evidence>
<evidence type="ECO:0000259" key="8">
    <source>
        <dbReference type="Pfam" id="PF12704"/>
    </source>
</evidence>
<feature type="transmembrane region" description="Helical" evidence="6">
    <location>
        <begin position="675"/>
        <end position="698"/>
    </location>
</feature>
<feature type="transmembrane region" description="Helical" evidence="6">
    <location>
        <begin position="425"/>
        <end position="446"/>
    </location>
</feature>
<evidence type="ECO:0000256" key="2">
    <source>
        <dbReference type="ARBA" id="ARBA00022475"/>
    </source>
</evidence>
<proteinExistence type="predicted"/>
<feature type="domain" description="ABC3 transporter permease C-terminal" evidence="7">
    <location>
        <begin position="289"/>
        <end position="406"/>
    </location>
</feature>
<keyword evidence="4 6" id="KW-1133">Transmembrane helix</keyword>
<feature type="transmembrane region" description="Helical" evidence="6">
    <location>
        <begin position="377"/>
        <end position="404"/>
    </location>
</feature>
<dbReference type="InterPro" id="IPR050250">
    <property type="entry name" value="Macrolide_Exporter_MacB"/>
</dbReference>
<dbReference type="GO" id="GO:0005886">
    <property type="term" value="C:plasma membrane"/>
    <property type="evidence" value="ECO:0007669"/>
    <property type="project" value="UniProtKB-SubCell"/>
</dbReference>
<evidence type="ECO:0000256" key="4">
    <source>
        <dbReference type="ARBA" id="ARBA00022989"/>
    </source>
</evidence>
<evidence type="ECO:0000256" key="3">
    <source>
        <dbReference type="ARBA" id="ARBA00022692"/>
    </source>
</evidence>
<dbReference type="Pfam" id="PF02687">
    <property type="entry name" value="FtsX"/>
    <property type="match status" value="2"/>
</dbReference>
<evidence type="ECO:0000256" key="5">
    <source>
        <dbReference type="ARBA" id="ARBA00023136"/>
    </source>
</evidence>
<dbReference type="PANTHER" id="PTHR30572">
    <property type="entry name" value="MEMBRANE COMPONENT OF TRANSPORTER-RELATED"/>
    <property type="match status" value="1"/>
</dbReference>
<dbReference type="EMBL" id="QWDC01000001">
    <property type="protein sequence ID" value="RFZ94208.1"/>
    <property type="molecule type" value="Genomic_DNA"/>
</dbReference>
<protein>
    <submittedName>
        <fullName evidence="9">ABC transporter permease</fullName>
    </submittedName>
</protein>
<dbReference type="Pfam" id="PF12704">
    <property type="entry name" value="MacB_PCD"/>
    <property type="match status" value="2"/>
</dbReference>
<gene>
    <name evidence="9" type="ORF">D0C36_01225</name>
</gene>
<accession>A0A372NVQ0</accession>
<feature type="domain" description="ABC3 transporter permease C-terminal" evidence="7">
    <location>
        <begin position="678"/>
        <end position="791"/>
    </location>
</feature>
<dbReference type="AlphaFoldDB" id="A0A372NVQ0"/>
<dbReference type="InterPro" id="IPR003838">
    <property type="entry name" value="ABC3_permease_C"/>
</dbReference>
<feature type="transmembrane region" description="Helical" evidence="6">
    <location>
        <begin position="719"/>
        <end position="741"/>
    </location>
</feature>
<feature type="transmembrane region" description="Helical" evidence="6">
    <location>
        <begin position="330"/>
        <end position="357"/>
    </location>
</feature>
<sequence length="798" mass="89037">MIKNYFKIAWRNLWKNKVSSVINIVGLAVGMAACIVILLFVAYEKSFDNFHGDNVVRISEVQKFPGMAASQKVGLSMFPMGPSLKAEFPEVEKFTRVKWDKKYQMTFGEKRVFLPQVFAVDSAFLKIFNFKVLKGNAQNAIEKPNSIAITQETAEKLFGNEDPIGKTINHFGGDTVRFMVTAVMANCPKNSQLQFDAIYSLPGIHQKWMDNWGGNWLNTYLKLAPGTNLKGFEAKMPGFLKKHLNGDGWKYYELFYLSLKDIHANSADIGLDYLNYQKFDKKSTNLFAIIAFIVLLIACVNFMNLSTARSADRAKEVGIRKSIGANRPQLAIQFLAETILLSLLALVLAIVLVEIALPYVNSLSQRDISLNIIGNPGFMLILVAGALLVGGISGIYPALFLSSFQPVKVLKGSVETGKNKGTMRNVLVVAQFTSAVFLMIATVFVVKQLRFMQDKDPGFTRDQIVNIPLDRISGRNYELFKQALLGNTLVADVTASQDQLGSHLDQNGVSFKYNNDALRELAATQLIVDDNYLRTYNIKMVEGKNFSSEKSANGREYIVNESMAKELLKDHPKAALSSLIGQRFGYDSLGVITGIAKDFNFNSLHYKVENLYIVNQDQWGFSTVSVKIKAGKSKEALEYIKATWKKINPDYPFEYQFLDDHFAEVYQADTQISKIVGILAVLAIMISCLGLFGLASFSAEKRIKEIGVRKVLGASVQNIVMLLTGHFIKLVLMANLIAWPLAWYTINHWLQGFAFRINVTWGSFVFVALASVFIAVATISFQSIKAAISNPVKSLRNE</sequence>
<organism evidence="9 10">
    <name type="scientific">Mucilaginibacter conchicola</name>
    <dbReference type="NCBI Taxonomy" id="2303333"/>
    <lineage>
        <taxon>Bacteria</taxon>
        <taxon>Pseudomonadati</taxon>
        <taxon>Bacteroidota</taxon>
        <taxon>Sphingobacteriia</taxon>
        <taxon>Sphingobacteriales</taxon>
        <taxon>Sphingobacteriaceae</taxon>
        <taxon>Mucilaginibacter</taxon>
    </lineage>
</organism>
<comment type="subcellular location">
    <subcellularLocation>
        <location evidence="1">Cell membrane</location>
        <topology evidence="1">Multi-pass membrane protein</topology>
    </subcellularLocation>
</comment>
<name>A0A372NVQ0_9SPHI</name>
<evidence type="ECO:0000256" key="1">
    <source>
        <dbReference type="ARBA" id="ARBA00004651"/>
    </source>
</evidence>
<feature type="transmembrane region" description="Helical" evidence="6">
    <location>
        <begin position="761"/>
        <end position="781"/>
    </location>
</feature>
<dbReference type="PANTHER" id="PTHR30572:SF18">
    <property type="entry name" value="ABC-TYPE MACROLIDE FAMILY EXPORT SYSTEM PERMEASE COMPONENT 2"/>
    <property type="match status" value="1"/>
</dbReference>
<keyword evidence="2" id="KW-1003">Cell membrane</keyword>
<evidence type="ECO:0000313" key="10">
    <source>
        <dbReference type="Proteomes" id="UP000264217"/>
    </source>
</evidence>
<feature type="domain" description="MacB-like periplasmic core" evidence="8">
    <location>
        <begin position="436"/>
        <end position="638"/>
    </location>
</feature>
<evidence type="ECO:0000313" key="9">
    <source>
        <dbReference type="EMBL" id="RFZ94208.1"/>
    </source>
</evidence>
<reference evidence="9 10" key="1">
    <citation type="submission" date="2018-08" db="EMBL/GenBank/DDBJ databases">
        <title>Mucilaginibacter sp. MYSH2.</title>
        <authorList>
            <person name="Seo T."/>
        </authorList>
    </citation>
    <scope>NUCLEOTIDE SEQUENCE [LARGE SCALE GENOMIC DNA]</scope>
    <source>
        <strain evidence="9 10">MYSH2</strain>
    </source>
</reference>
<dbReference type="PROSITE" id="PS51257">
    <property type="entry name" value="PROKAR_LIPOPROTEIN"/>
    <property type="match status" value="1"/>
</dbReference>
<feature type="transmembrane region" description="Helical" evidence="6">
    <location>
        <begin position="21"/>
        <end position="43"/>
    </location>
</feature>
<dbReference type="InterPro" id="IPR025857">
    <property type="entry name" value="MacB_PCD"/>
</dbReference>
<evidence type="ECO:0000256" key="6">
    <source>
        <dbReference type="SAM" id="Phobius"/>
    </source>
</evidence>
<dbReference type="Proteomes" id="UP000264217">
    <property type="component" value="Unassembled WGS sequence"/>
</dbReference>
<feature type="transmembrane region" description="Helical" evidence="6">
    <location>
        <begin position="286"/>
        <end position="305"/>
    </location>
</feature>
<keyword evidence="10" id="KW-1185">Reference proteome</keyword>
<keyword evidence="5 6" id="KW-0472">Membrane</keyword>
<dbReference type="OrthoDB" id="1451596at2"/>
<comment type="caution">
    <text evidence="9">The sequence shown here is derived from an EMBL/GenBank/DDBJ whole genome shotgun (WGS) entry which is preliminary data.</text>
</comment>
<keyword evidence="3 6" id="KW-0812">Transmembrane</keyword>
<feature type="domain" description="MacB-like periplasmic core" evidence="8">
    <location>
        <begin position="20"/>
        <end position="236"/>
    </location>
</feature>
<dbReference type="GO" id="GO:0022857">
    <property type="term" value="F:transmembrane transporter activity"/>
    <property type="evidence" value="ECO:0007669"/>
    <property type="project" value="TreeGrafter"/>
</dbReference>